<gene>
    <name evidence="1" type="ORF">CR201_G0018523</name>
</gene>
<comment type="caution">
    <text evidence="1">The sequence shown here is derived from an EMBL/GenBank/DDBJ whole genome shotgun (WGS) entry which is preliminary data.</text>
</comment>
<accession>A0A2J8VII9</accession>
<proteinExistence type="predicted"/>
<protein>
    <submittedName>
        <fullName evidence="1">DUSP15 isoform 10</fullName>
    </submittedName>
</protein>
<dbReference type="EMBL" id="NDHI03003419">
    <property type="protein sequence ID" value="PNJ57345.1"/>
    <property type="molecule type" value="Genomic_DNA"/>
</dbReference>
<feature type="non-terminal residue" evidence="1">
    <location>
        <position position="76"/>
    </location>
</feature>
<reference evidence="1" key="1">
    <citation type="submission" date="2017-12" db="EMBL/GenBank/DDBJ databases">
        <title>High-resolution comparative analysis of great ape genomes.</title>
        <authorList>
            <person name="Pollen A."/>
            <person name="Hastie A."/>
            <person name="Hormozdiari F."/>
            <person name="Dougherty M."/>
            <person name="Liu R."/>
            <person name="Chaisson M."/>
            <person name="Hoppe E."/>
            <person name="Hill C."/>
            <person name="Pang A."/>
            <person name="Hillier L."/>
            <person name="Baker C."/>
            <person name="Armstrong J."/>
            <person name="Shendure J."/>
            <person name="Paten B."/>
            <person name="Wilson R."/>
            <person name="Chao H."/>
            <person name="Schneider V."/>
            <person name="Ventura M."/>
            <person name="Kronenberg Z."/>
            <person name="Murali S."/>
            <person name="Gordon D."/>
            <person name="Cantsilieris S."/>
            <person name="Munson K."/>
            <person name="Nelson B."/>
            <person name="Raja A."/>
            <person name="Underwood J."/>
            <person name="Diekhans M."/>
            <person name="Fiddes I."/>
            <person name="Haussler D."/>
            <person name="Eichler E."/>
        </authorList>
    </citation>
    <scope>NUCLEOTIDE SEQUENCE [LARGE SCALE GENOMIC DNA]</scope>
    <source>
        <strain evidence="1">Susie</strain>
    </source>
</reference>
<dbReference type="AlphaFoldDB" id="A0A2J8VII9"/>
<organism evidence="1">
    <name type="scientific">Pongo abelii</name>
    <name type="common">Sumatran orangutan</name>
    <name type="synonym">Pongo pygmaeus abelii</name>
    <dbReference type="NCBI Taxonomy" id="9601"/>
    <lineage>
        <taxon>Eukaryota</taxon>
        <taxon>Metazoa</taxon>
        <taxon>Chordata</taxon>
        <taxon>Craniata</taxon>
        <taxon>Vertebrata</taxon>
        <taxon>Euteleostomi</taxon>
        <taxon>Mammalia</taxon>
        <taxon>Eutheria</taxon>
        <taxon>Euarchontoglires</taxon>
        <taxon>Primates</taxon>
        <taxon>Haplorrhini</taxon>
        <taxon>Catarrhini</taxon>
        <taxon>Hominidae</taxon>
        <taxon>Pongo</taxon>
    </lineage>
</organism>
<evidence type="ECO:0000313" key="1">
    <source>
        <dbReference type="EMBL" id="PNJ57345.1"/>
    </source>
</evidence>
<sequence length="76" mass="8209">MGNGMTKMPKTWISWAGIRSHTSSLSMSHPSLCCRISPTFASRWLIPLRYPSKSTSKNVSTSSTAAALMGETALCT</sequence>
<name>A0A2J8VII9_PONAB</name>